<dbReference type="InterPro" id="IPR042100">
    <property type="entry name" value="Bug_dom1"/>
</dbReference>
<reference evidence="3 4" key="1">
    <citation type="submission" date="2018-07" db="EMBL/GenBank/DDBJ databases">
        <authorList>
            <person name="Quirk P.G."/>
            <person name="Krulwich T.A."/>
        </authorList>
    </citation>
    <scope>NUCLEOTIDE SEQUENCE [LARGE SCALE GENOMIC DNA]</scope>
    <source>
        <strain evidence="3 4">CC-BB4</strain>
    </source>
</reference>
<dbReference type="Gene3D" id="3.40.190.10">
    <property type="entry name" value="Periplasmic binding protein-like II"/>
    <property type="match status" value="1"/>
</dbReference>
<dbReference type="Gene3D" id="3.40.190.150">
    <property type="entry name" value="Bordetella uptake gene, domain 1"/>
    <property type="match status" value="1"/>
</dbReference>
<dbReference type="PIRSF" id="PIRSF017082">
    <property type="entry name" value="YflP"/>
    <property type="match status" value="1"/>
</dbReference>
<accession>A0A345ZQP4</accession>
<dbReference type="PANTHER" id="PTHR42928">
    <property type="entry name" value="TRICARBOXYLATE-BINDING PROTEIN"/>
    <property type="match status" value="1"/>
</dbReference>
<evidence type="ECO:0000313" key="4">
    <source>
        <dbReference type="Proteomes" id="UP000254889"/>
    </source>
</evidence>
<dbReference type="SUPFAM" id="SSF53850">
    <property type="entry name" value="Periplasmic binding protein-like II"/>
    <property type="match status" value="1"/>
</dbReference>
<feature type="signal peptide" evidence="2">
    <location>
        <begin position="1"/>
        <end position="26"/>
    </location>
</feature>
<dbReference type="InterPro" id="IPR005064">
    <property type="entry name" value="BUG"/>
</dbReference>
<evidence type="ECO:0000313" key="3">
    <source>
        <dbReference type="EMBL" id="AXK79241.1"/>
    </source>
</evidence>
<dbReference type="OrthoDB" id="7250553at2"/>
<feature type="chain" id="PRO_5016584007" evidence="2">
    <location>
        <begin position="27"/>
        <end position="326"/>
    </location>
</feature>
<protein>
    <submittedName>
        <fullName evidence="3">Tripartite tricarboxylate transporter substrate binding protein</fullName>
    </submittedName>
</protein>
<sequence length="326" mass="34482">MRYSAYPRKLALAAAFALASVTGAVAQGYPDHPVRLIVPFGAGSASDSIARIVADGLGERLGQRVFVENHAGAGGNNGTGSAAKTAPDGYTLVFAAPGPFVINKSLTPLTYDPEKDFEPISLVAKLVNVLVVNPEKIPVNNVKEFITYVRQRPGEISYSSVGVGSSQHLAAAYFDIVAGTKMVHVPYRSGSQVAVDLVSGSVPVSFQLIPNVTAQLKAGQVKALAVTTKTRSQALPDVPTMAEQGITDYECYAWFGIAAPAGTPAPIIERLNRDIRATMADAKTQKRLLDIGVEPNSSTPAEFKTFISDEIAKWSVIIKKAGIQAN</sequence>
<dbReference type="PANTHER" id="PTHR42928:SF5">
    <property type="entry name" value="BLR1237 PROTEIN"/>
    <property type="match status" value="1"/>
</dbReference>
<gene>
    <name evidence="3" type="ORF">DW352_01140</name>
</gene>
<proteinExistence type="inferred from homology"/>
<dbReference type="RefSeq" id="WP_115687738.1">
    <property type="nucleotide sequence ID" value="NZ_CP031417.1"/>
</dbReference>
<name>A0A345ZQP4_9HYPH</name>
<organism evidence="3 4">
    <name type="scientific">Pseudolabrys taiwanensis</name>
    <dbReference type="NCBI Taxonomy" id="331696"/>
    <lineage>
        <taxon>Bacteria</taxon>
        <taxon>Pseudomonadati</taxon>
        <taxon>Pseudomonadota</taxon>
        <taxon>Alphaproteobacteria</taxon>
        <taxon>Hyphomicrobiales</taxon>
        <taxon>Xanthobacteraceae</taxon>
        <taxon>Pseudolabrys</taxon>
    </lineage>
</organism>
<keyword evidence="4" id="KW-1185">Reference proteome</keyword>
<dbReference type="KEGG" id="ptaw:DW352_01140"/>
<evidence type="ECO:0000256" key="1">
    <source>
        <dbReference type="ARBA" id="ARBA00006987"/>
    </source>
</evidence>
<evidence type="ECO:0000256" key="2">
    <source>
        <dbReference type="SAM" id="SignalP"/>
    </source>
</evidence>
<dbReference type="EMBL" id="CP031417">
    <property type="protein sequence ID" value="AXK79241.1"/>
    <property type="molecule type" value="Genomic_DNA"/>
</dbReference>
<dbReference type="Proteomes" id="UP000254889">
    <property type="component" value="Chromosome"/>
</dbReference>
<comment type="similarity">
    <text evidence="1">Belongs to the UPF0065 (bug) family.</text>
</comment>
<keyword evidence="2" id="KW-0732">Signal</keyword>
<dbReference type="Pfam" id="PF03401">
    <property type="entry name" value="TctC"/>
    <property type="match status" value="1"/>
</dbReference>
<dbReference type="AlphaFoldDB" id="A0A345ZQP4"/>